<dbReference type="InterPro" id="IPR023214">
    <property type="entry name" value="HAD_sf"/>
</dbReference>
<dbReference type="RefSeq" id="WP_068206910.1">
    <property type="nucleotide sequence ID" value="NZ_CP013355.1"/>
</dbReference>
<dbReference type="InterPro" id="IPR011951">
    <property type="entry name" value="HAD-SF_hydro_IA_YjjG/PynA"/>
</dbReference>
<dbReference type="PATRIC" id="fig|1622118.3.peg.1081"/>
<dbReference type="PANTHER" id="PTHR47478:SF1">
    <property type="entry name" value="PYRIMIDINE 5'-NUCLEOTIDASE YJJG"/>
    <property type="match status" value="1"/>
</dbReference>
<protein>
    <submittedName>
        <fullName evidence="1">Haloacid dehalogenase</fullName>
    </submittedName>
</protein>
<dbReference type="PRINTS" id="PR00413">
    <property type="entry name" value="HADHALOGNASE"/>
</dbReference>
<organism evidence="1 2">
    <name type="scientific">Lutibacter profundi</name>
    <dbReference type="NCBI Taxonomy" id="1622118"/>
    <lineage>
        <taxon>Bacteria</taxon>
        <taxon>Pseudomonadati</taxon>
        <taxon>Bacteroidota</taxon>
        <taxon>Flavobacteriia</taxon>
        <taxon>Flavobacteriales</taxon>
        <taxon>Flavobacteriaceae</taxon>
        <taxon>Lutibacter</taxon>
    </lineage>
</organism>
<dbReference type="NCBIfam" id="TIGR01549">
    <property type="entry name" value="HAD-SF-IA-v1"/>
    <property type="match status" value="1"/>
</dbReference>
<dbReference type="STRING" id="1622118.Lupro_05170"/>
<dbReference type="EMBL" id="CP013355">
    <property type="protein sequence ID" value="AMC10669.1"/>
    <property type="molecule type" value="Genomic_DNA"/>
</dbReference>
<dbReference type="SFLD" id="SFLDS00003">
    <property type="entry name" value="Haloacid_Dehalogenase"/>
    <property type="match status" value="1"/>
</dbReference>
<dbReference type="OrthoDB" id="9802350at2"/>
<dbReference type="Proteomes" id="UP000059672">
    <property type="component" value="Chromosome"/>
</dbReference>
<name>A0A0X8G5Z3_9FLAO</name>
<accession>A0A0X8G5Z3</accession>
<dbReference type="CDD" id="cd04305">
    <property type="entry name" value="HAD_Neu5Ac-Pase_like"/>
    <property type="match status" value="1"/>
</dbReference>
<dbReference type="SUPFAM" id="SSF56784">
    <property type="entry name" value="HAD-like"/>
    <property type="match status" value="1"/>
</dbReference>
<sequence length="226" mass="26621">MKIKHIFFDLDHTLWDFEANSDIAFETIFKKHRVGVDLQKFLNYYRGINQNYWRLYRNEKITKEELRVGRLKDTFVKINYKVDNELIDCLSVDYIEVLPNNNKLFEGAYEILEHLYPNYKLHIITNGFNEVQYKKLENSGLSKYFDNIITSEDAGVKKPNPIIFEYALDKAKATSKESIMIGDNWEADIMGAIENGIDAIYFNYEKQPVGANIKSVYQLIEIKEYL</sequence>
<dbReference type="NCBIfam" id="TIGR02254">
    <property type="entry name" value="YjjG_YfnB"/>
    <property type="match status" value="1"/>
</dbReference>
<reference evidence="1 2" key="2">
    <citation type="journal article" date="2016" name="Int. J. Syst. Evol. Microbiol.">
        <title>Lutibacter profundi sp. nov., isolated from a deep-sea hydrothermal system on the Arctic Mid-Ocean Ridge and emended description of the genus Lutibacter.</title>
        <authorList>
            <person name="Le Moine Bauer S."/>
            <person name="Roalkvam I."/>
            <person name="Steen I.H."/>
            <person name="Dahle H."/>
        </authorList>
    </citation>
    <scope>NUCLEOTIDE SEQUENCE [LARGE SCALE GENOMIC DNA]</scope>
    <source>
        <strain evidence="1 2">LP1</strain>
    </source>
</reference>
<dbReference type="KEGG" id="lut:Lupro_05170"/>
<dbReference type="InterPro" id="IPR052550">
    <property type="entry name" value="Pyrimidine_5'-ntase_YjjG"/>
</dbReference>
<keyword evidence="2" id="KW-1185">Reference proteome</keyword>
<dbReference type="Gene3D" id="3.40.50.1000">
    <property type="entry name" value="HAD superfamily/HAD-like"/>
    <property type="match status" value="1"/>
</dbReference>
<gene>
    <name evidence="1" type="ORF">Lupro_05170</name>
</gene>
<dbReference type="InterPro" id="IPR023198">
    <property type="entry name" value="PGP-like_dom2"/>
</dbReference>
<dbReference type="GO" id="GO:0008253">
    <property type="term" value="F:5'-nucleotidase activity"/>
    <property type="evidence" value="ECO:0007669"/>
    <property type="project" value="InterPro"/>
</dbReference>
<dbReference type="Gene3D" id="1.10.150.240">
    <property type="entry name" value="Putative phosphatase, domain 2"/>
    <property type="match status" value="1"/>
</dbReference>
<dbReference type="SFLD" id="SFLDG01135">
    <property type="entry name" value="C1.5.6:_HAD__Beta-PGM__Phospha"/>
    <property type="match status" value="1"/>
</dbReference>
<dbReference type="InterPro" id="IPR006439">
    <property type="entry name" value="HAD-SF_hydro_IA"/>
</dbReference>
<dbReference type="Pfam" id="PF00702">
    <property type="entry name" value="Hydrolase"/>
    <property type="match status" value="1"/>
</dbReference>
<reference evidence="2" key="1">
    <citation type="submission" date="2015-12" db="EMBL/GenBank/DDBJ databases">
        <title>Complete genome sequence of Lutibacter profundus strain LP1.</title>
        <authorList>
            <person name="Wissuwa J."/>
            <person name="Le Moine Bauer S."/>
            <person name="Stokke R."/>
            <person name="Dahle H."/>
            <person name="Steen I.H."/>
        </authorList>
    </citation>
    <scope>NUCLEOTIDE SEQUENCE [LARGE SCALE GENOMIC DNA]</scope>
    <source>
        <strain evidence="2">LP1</strain>
    </source>
</reference>
<dbReference type="SFLD" id="SFLDG01129">
    <property type="entry name" value="C1.5:_HAD__Beta-PGM__Phosphata"/>
    <property type="match status" value="1"/>
</dbReference>
<dbReference type="PANTHER" id="PTHR47478">
    <property type="match status" value="1"/>
</dbReference>
<dbReference type="InterPro" id="IPR036412">
    <property type="entry name" value="HAD-like_sf"/>
</dbReference>
<proteinExistence type="predicted"/>
<evidence type="ECO:0000313" key="1">
    <source>
        <dbReference type="EMBL" id="AMC10669.1"/>
    </source>
</evidence>
<dbReference type="AlphaFoldDB" id="A0A0X8G5Z3"/>
<evidence type="ECO:0000313" key="2">
    <source>
        <dbReference type="Proteomes" id="UP000059672"/>
    </source>
</evidence>